<dbReference type="InterPro" id="IPR003838">
    <property type="entry name" value="ABC3_permease_C"/>
</dbReference>
<organism evidence="9 10">
    <name type="scientific">Kribbella caucasensis</name>
    <dbReference type="NCBI Taxonomy" id="2512215"/>
    <lineage>
        <taxon>Bacteria</taxon>
        <taxon>Bacillati</taxon>
        <taxon>Actinomycetota</taxon>
        <taxon>Actinomycetes</taxon>
        <taxon>Propionibacteriales</taxon>
        <taxon>Kribbellaceae</taxon>
        <taxon>Kribbella</taxon>
    </lineage>
</organism>
<dbReference type="GO" id="GO:0022857">
    <property type="term" value="F:transmembrane transporter activity"/>
    <property type="evidence" value="ECO:0007669"/>
    <property type="project" value="TreeGrafter"/>
</dbReference>
<dbReference type="EMBL" id="SNWQ01000007">
    <property type="protein sequence ID" value="TDO48465.1"/>
    <property type="molecule type" value="Genomic_DNA"/>
</dbReference>
<evidence type="ECO:0000313" key="10">
    <source>
        <dbReference type="Proteomes" id="UP000295388"/>
    </source>
</evidence>
<keyword evidence="3 7" id="KW-0812">Transmembrane</keyword>
<dbReference type="Proteomes" id="UP000295388">
    <property type="component" value="Unassembled WGS sequence"/>
</dbReference>
<comment type="caution">
    <text evidence="9">The sequence shown here is derived from an EMBL/GenBank/DDBJ whole genome shotgun (WGS) entry which is preliminary data.</text>
</comment>
<evidence type="ECO:0000256" key="1">
    <source>
        <dbReference type="ARBA" id="ARBA00004651"/>
    </source>
</evidence>
<dbReference type="InterPro" id="IPR050250">
    <property type="entry name" value="Macrolide_Exporter_MacB"/>
</dbReference>
<feature type="transmembrane region" description="Helical" evidence="7">
    <location>
        <begin position="268"/>
        <end position="292"/>
    </location>
</feature>
<reference evidence="9 10" key="1">
    <citation type="submission" date="2019-03" db="EMBL/GenBank/DDBJ databases">
        <title>Genomic Encyclopedia of Type Strains, Phase III (KMG-III): the genomes of soil and plant-associated and newly described type strains.</title>
        <authorList>
            <person name="Whitman W."/>
        </authorList>
    </citation>
    <scope>NUCLEOTIDE SEQUENCE [LARGE SCALE GENOMIC DNA]</scope>
    <source>
        <strain evidence="9 10">VKM Ac-2527</strain>
    </source>
</reference>
<feature type="domain" description="ABC3 transporter permease C-terminal" evidence="8">
    <location>
        <begin position="694"/>
        <end position="800"/>
    </location>
</feature>
<keyword evidence="4 7" id="KW-1133">Transmembrane helix</keyword>
<accession>A0A4R6KEM6</accession>
<proteinExistence type="inferred from homology"/>
<evidence type="ECO:0000256" key="4">
    <source>
        <dbReference type="ARBA" id="ARBA00022989"/>
    </source>
</evidence>
<name>A0A4R6KEM6_9ACTN</name>
<evidence type="ECO:0000313" key="9">
    <source>
        <dbReference type="EMBL" id="TDO48465.1"/>
    </source>
</evidence>
<dbReference type="Pfam" id="PF02687">
    <property type="entry name" value="FtsX"/>
    <property type="match status" value="2"/>
</dbReference>
<evidence type="ECO:0000256" key="2">
    <source>
        <dbReference type="ARBA" id="ARBA00022475"/>
    </source>
</evidence>
<feature type="transmembrane region" description="Helical" evidence="7">
    <location>
        <begin position="20"/>
        <end position="41"/>
    </location>
</feature>
<dbReference type="GO" id="GO:0005886">
    <property type="term" value="C:plasma membrane"/>
    <property type="evidence" value="ECO:0007669"/>
    <property type="project" value="UniProtKB-SubCell"/>
</dbReference>
<feature type="transmembrane region" description="Helical" evidence="7">
    <location>
        <begin position="442"/>
        <end position="462"/>
    </location>
</feature>
<evidence type="ECO:0000256" key="5">
    <source>
        <dbReference type="ARBA" id="ARBA00023136"/>
    </source>
</evidence>
<evidence type="ECO:0000256" key="3">
    <source>
        <dbReference type="ARBA" id="ARBA00022692"/>
    </source>
</evidence>
<feature type="transmembrane region" description="Helical" evidence="7">
    <location>
        <begin position="730"/>
        <end position="753"/>
    </location>
</feature>
<evidence type="ECO:0000259" key="8">
    <source>
        <dbReference type="Pfam" id="PF02687"/>
    </source>
</evidence>
<keyword evidence="5 7" id="KW-0472">Membrane</keyword>
<evidence type="ECO:0000256" key="6">
    <source>
        <dbReference type="ARBA" id="ARBA00038076"/>
    </source>
</evidence>
<keyword evidence="2" id="KW-1003">Cell membrane</keyword>
<dbReference type="PANTHER" id="PTHR30572:SF4">
    <property type="entry name" value="ABC TRANSPORTER PERMEASE YTRF"/>
    <property type="match status" value="1"/>
</dbReference>
<keyword evidence="10" id="KW-1185">Reference proteome</keyword>
<dbReference type="OrthoDB" id="9780560at2"/>
<feature type="transmembrane region" description="Helical" evidence="7">
    <location>
        <begin position="773"/>
        <end position="794"/>
    </location>
</feature>
<protein>
    <submittedName>
        <fullName evidence="9">Putative ABC transport system permease protein</fullName>
    </submittedName>
</protein>
<dbReference type="AlphaFoldDB" id="A0A4R6KEM6"/>
<feature type="transmembrane region" description="Helical" evidence="7">
    <location>
        <begin position="320"/>
        <end position="343"/>
    </location>
</feature>
<comment type="subcellular location">
    <subcellularLocation>
        <location evidence="1">Cell membrane</location>
        <topology evidence="1">Multi-pass membrane protein</topology>
    </subcellularLocation>
</comment>
<dbReference type="RefSeq" id="WP_133800893.1">
    <property type="nucleotide sequence ID" value="NZ_SNWQ01000007.1"/>
</dbReference>
<feature type="transmembrane region" description="Helical" evidence="7">
    <location>
        <begin position="363"/>
        <end position="388"/>
    </location>
</feature>
<gene>
    <name evidence="9" type="ORF">EV643_10794</name>
</gene>
<comment type="similarity">
    <text evidence="6">Belongs to the ABC-4 integral membrane protein family.</text>
</comment>
<sequence length="814" mass="84637">MNGLLGRKLRRDVRAGWSRFVLMVIALTVSITVFGGMLFAWSSIGRETSGAYTATEPASATIVFRQGLDAAEMSAVANAARGRPGVIAATGRSQFDTEVTVAGNTRPYPLQVFVAAPDDPMRLVRFDLTGSAWPPAAGEIRLGRDSLSLVGVAIGDSVSVRLPSGRTVSLRVAGTVYDPSLAPSPQEQRGRGYLSLTTLADAGGPALLDQLKLQVSDPGDTTASRDRDRVVAVANDVGELLQRQYGVQVAEIQVPEPYAHPHQWQADVLLLTLLTGAGAALLLSAILVATMLNNLFTQQIPQIGILKAVGARSSRIGRGYLTLTVLISATATLIALGPAVLIGRTFLRMLLDMLGIVPASLAAPWWATSTAIAVGVGLPPVIALVPLVRASRITVRAAIDHSGTGRAAGRATGMLARLSRSRRINRGLLMALRNTVRRPVRFWLSVGLLASAGAVFVSGMSLTAGTNAVNDEQTAGRDWDVDVRLAEPAPVDKVAEVVRAVPGVVRVTNLDVEQTSLSLPGGLPVTRTYPDQGHGSIRLITMPGGGAAARKLLEGRWLNPGETGAVVLNQITRKNTIPDLTVGDSVQLVTDGTTTSWRVVGIVEERGDAAVYATSEGFAAASARPVEANQLRVVTDRHDEAARGATADAVGKALTSAGLSVASSASVSRSDAIGAGHTGPVVLVLVGVALPLGIIGVIGLGSTTSANVLDRIREFGVLHAIGARPRSVRRIVIVESVALAVASCLLAIGPALVLTAVLGNGLGNLFMSAPLPFRVSGTAVVLWTALAVLGAVLATEAAATRASRITVREALAYL</sequence>
<dbReference type="PANTHER" id="PTHR30572">
    <property type="entry name" value="MEMBRANE COMPONENT OF TRANSPORTER-RELATED"/>
    <property type="match status" value="1"/>
</dbReference>
<feature type="transmembrane region" description="Helical" evidence="7">
    <location>
        <begin position="681"/>
        <end position="709"/>
    </location>
</feature>
<evidence type="ECO:0000256" key="7">
    <source>
        <dbReference type="SAM" id="Phobius"/>
    </source>
</evidence>
<feature type="domain" description="ABC3 transporter permease C-terminal" evidence="8">
    <location>
        <begin position="277"/>
        <end position="394"/>
    </location>
</feature>